<feature type="transmembrane region" description="Helical" evidence="5">
    <location>
        <begin position="297"/>
        <end position="317"/>
    </location>
</feature>
<sequence length="452" mass="47896">MAVPAPHRVDAHAELRGASMSRFHWMLTGVVLLITIFDGYDTLNASYVIHYVVKPWGLSHSQTGFLVSAGLIGFAVGALAHGPIADRYGRRPVLVGALFLAGAGSLLTAVLANSFVSFIALRGFTGLGLGVLMPLGTAYINEFAPDAARSRMVSIAQSGYAFGGVFASGVGIWLTPAHGWQILYWVGGASVPLAIALWWLLPESVEYLAMRDRQTEAIAALRRIRRDRVYEGAALAEPRHERARTGEIVRSLLSWRYQRTTIILWICAFMVLFDIYGLAGWMPTLMEARGSGFGESFSFGALLQIGGIAGGLCVALLDDGGRADLRRGMIGLQVVSVAAVILVALVDTTVTNMILVLVAGFGIIGGQFVLNNLCARSYPTNMRGTGVGAMFGVGRVGGILGPYVGGWLLGWFDGNNAVLFYAVAIAAAVAALSMFALGGQKSAVPVPAEQSA</sequence>
<proteinExistence type="predicted"/>
<dbReference type="SUPFAM" id="SSF103473">
    <property type="entry name" value="MFS general substrate transporter"/>
    <property type="match status" value="1"/>
</dbReference>
<dbReference type="InterPro" id="IPR005829">
    <property type="entry name" value="Sugar_transporter_CS"/>
</dbReference>
<keyword evidence="2 5" id="KW-0812">Transmembrane</keyword>
<dbReference type="PANTHER" id="PTHR23508">
    <property type="entry name" value="CARBOXYLIC ACID TRANSPORTER PROTEIN HOMOLOG"/>
    <property type="match status" value="1"/>
</dbReference>
<evidence type="ECO:0000256" key="4">
    <source>
        <dbReference type="ARBA" id="ARBA00023136"/>
    </source>
</evidence>
<comment type="caution">
    <text evidence="7">The sequence shown here is derived from an EMBL/GenBank/DDBJ whole genome shotgun (WGS) entry which is preliminary data.</text>
</comment>
<dbReference type="InterPro" id="IPR020846">
    <property type="entry name" value="MFS_dom"/>
</dbReference>
<dbReference type="InterPro" id="IPR011701">
    <property type="entry name" value="MFS"/>
</dbReference>
<evidence type="ECO:0000256" key="2">
    <source>
        <dbReference type="ARBA" id="ARBA00022692"/>
    </source>
</evidence>
<evidence type="ECO:0000256" key="3">
    <source>
        <dbReference type="ARBA" id="ARBA00022989"/>
    </source>
</evidence>
<dbReference type="PROSITE" id="PS00217">
    <property type="entry name" value="SUGAR_TRANSPORT_2"/>
    <property type="match status" value="1"/>
</dbReference>
<dbReference type="Gene3D" id="1.20.1250.20">
    <property type="entry name" value="MFS general substrate transporter like domains"/>
    <property type="match status" value="1"/>
</dbReference>
<feature type="domain" description="Major facilitator superfamily (MFS) profile" evidence="6">
    <location>
        <begin position="27"/>
        <end position="442"/>
    </location>
</feature>
<feature type="transmembrane region" description="Helical" evidence="5">
    <location>
        <begin position="262"/>
        <end position="282"/>
    </location>
</feature>
<dbReference type="RefSeq" id="WP_345466334.1">
    <property type="nucleotide sequence ID" value="NZ_BAABHF010000023.1"/>
</dbReference>
<feature type="transmembrane region" description="Helical" evidence="5">
    <location>
        <begin position="418"/>
        <end position="437"/>
    </location>
</feature>
<feature type="transmembrane region" description="Helical" evidence="5">
    <location>
        <begin position="118"/>
        <end position="140"/>
    </location>
</feature>
<dbReference type="InterPro" id="IPR036259">
    <property type="entry name" value="MFS_trans_sf"/>
</dbReference>
<keyword evidence="3 5" id="KW-1133">Transmembrane helix</keyword>
<organism evidence="7 8">
    <name type="scientific">Actinoallomurus oryzae</name>
    <dbReference type="NCBI Taxonomy" id="502180"/>
    <lineage>
        <taxon>Bacteria</taxon>
        <taxon>Bacillati</taxon>
        <taxon>Actinomycetota</taxon>
        <taxon>Actinomycetes</taxon>
        <taxon>Streptosporangiales</taxon>
        <taxon>Thermomonosporaceae</taxon>
        <taxon>Actinoallomurus</taxon>
    </lineage>
</organism>
<evidence type="ECO:0000313" key="7">
    <source>
        <dbReference type="EMBL" id="GAA4498057.1"/>
    </source>
</evidence>
<evidence type="ECO:0000256" key="5">
    <source>
        <dbReference type="SAM" id="Phobius"/>
    </source>
</evidence>
<evidence type="ECO:0000259" key="6">
    <source>
        <dbReference type="PROSITE" id="PS50850"/>
    </source>
</evidence>
<protein>
    <submittedName>
        <fullName evidence="7">4-hydroxybenzoate transporter PcaK</fullName>
    </submittedName>
</protein>
<keyword evidence="4 5" id="KW-0472">Membrane</keyword>
<reference evidence="8" key="1">
    <citation type="journal article" date="2019" name="Int. J. Syst. Evol. Microbiol.">
        <title>The Global Catalogue of Microorganisms (GCM) 10K type strain sequencing project: providing services to taxonomists for standard genome sequencing and annotation.</title>
        <authorList>
            <consortium name="The Broad Institute Genomics Platform"/>
            <consortium name="The Broad Institute Genome Sequencing Center for Infectious Disease"/>
            <person name="Wu L."/>
            <person name="Ma J."/>
        </authorList>
    </citation>
    <scope>NUCLEOTIDE SEQUENCE [LARGE SCALE GENOMIC DNA]</scope>
    <source>
        <strain evidence="8">JCM 17933</strain>
    </source>
</reference>
<evidence type="ECO:0000313" key="8">
    <source>
        <dbReference type="Proteomes" id="UP001500503"/>
    </source>
</evidence>
<dbReference type="EMBL" id="BAABHF010000023">
    <property type="protein sequence ID" value="GAA4498057.1"/>
    <property type="molecule type" value="Genomic_DNA"/>
</dbReference>
<evidence type="ECO:0000256" key="1">
    <source>
        <dbReference type="ARBA" id="ARBA00004651"/>
    </source>
</evidence>
<feature type="transmembrane region" description="Helical" evidence="5">
    <location>
        <begin position="23"/>
        <end position="40"/>
    </location>
</feature>
<feature type="transmembrane region" description="Helical" evidence="5">
    <location>
        <begin position="92"/>
        <end position="112"/>
    </location>
</feature>
<feature type="transmembrane region" description="Helical" evidence="5">
    <location>
        <begin position="182"/>
        <end position="201"/>
    </location>
</feature>
<name>A0ABP8Q784_9ACTN</name>
<comment type="subcellular location">
    <subcellularLocation>
        <location evidence="1">Cell membrane</location>
        <topology evidence="1">Multi-pass membrane protein</topology>
    </subcellularLocation>
</comment>
<dbReference type="PANTHER" id="PTHR23508:SF10">
    <property type="entry name" value="CARBOXYLIC ACID TRANSPORTER PROTEIN HOMOLOG"/>
    <property type="match status" value="1"/>
</dbReference>
<feature type="transmembrane region" description="Helical" evidence="5">
    <location>
        <begin position="352"/>
        <end position="375"/>
    </location>
</feature>
<dbReference type="Proteomes" id="UP001500503">
    <property type="component" value="Unassembled WGS sequence"/>
</dbReference>
<dbReference type="Pfam" id="PF07690">
    <property type="entry name" value="MFS_1"/>
    <property type="match status" value="1"/>
</dbReference>
<dbReference type="PROSITE" id="PS50850">
    <property type="entry name" value="MFS"/>
    <property type="match status" value="1"/>
</dbReference>
<accession>A0ABP8Q784</accession>
<feature type="transmembrane region" description="Helical" evidence="5">
    <location>
        <begin position="60"/>
        <end position="80"/>
    </location>
</feature>
<gene>
    <name evidence="7" type="ORF">GCM10023191_042620</name>
</gene>
<feature type="transmembrane region" description="Helical" evidence="5">
    <location>
        <begin position="329"/>
        <end position="346"/>
    </location>
</feature>
<feature type="transmembrane region" description="Helical" evidence="5">
    <location>
        <begin position="387"/>
        <end position="412"/>
    </location>
</feature>
<keyword evidence="8" id="KW-1185">Reference proteome</keyword>
<feature type="transmembrane region" description="Helical" evidence="5">
    <location>
        <begin position="152"/>
        <end position="176"/>
    </location>
</feature>